<keyword evidence="15" id="KW-1185">Reference proteome</keyword>
<dbReference type="InterPro" id="IPR050428">
    <property type="entry name" value="TCS_sensor_his_kinase"/>
</dbReference>
<dbReference type="Pfam" id="PF00512">
    <property type="entry name" value="HisKA"/>
    <property type="match status" value="1"/>
</dbReference>
<organism evidence="14 15">
    <name type="scientific">Corynebacterium endometrii</name>
    <dbReference type="NCBI Taxonomy" id="2488819"/>
    <lineage>
        <taxon>Bacteria</taxon>
        <taxon>Bacillati</taxon>
        <taxon>Actinomycetota</taxon>
        <taxon>Actinomycetes</taxon>
        <taxon>Mycobacteriales</taxon>
        <taxon>Corynebacteriaceae</taxon>
        <taxon>Corynebacterium</taxon>
    </lineage>
</organism>
<dbReference type="KEGG" id="cee:CENDO_08895"/>
<keyword evidence="6 11" id="KW-0812">Transmembrane</keyword>
<dbReference type="Gene3D" id="6.10.340.10">
    <property type="match status" value="1"/>
</dbReference>
<dbReference type="CDD" id="cd00082">
    <property type="entry name" value="HisKA"/>
    <property type="match status" value="1"/>
</dbReference>
<dbReference type="AlphaFoldDB" id="A0A4P7QJS5"/>
<dbReference type="InterPro" id="IPR036890">
    <property type="entry name" value="HATPase_C_sf"/>
</dbReference>
<dbReference type="InterPro" id="IPR004358">
    <property type="entry name" value="Sig_transdc_His_kin-like_C"/>
</dbReference>
<dbReference type="CDD" id="cd00075">
    <property type="entry name" value="HATPase"/>
    <property type="match status" value="1"/>
</dbReference>
<evidence type="ECO:0000256" key="11">
    <source>
        <dbReference type="SAM" id="Phobius"/>
    </source>
</evidence>
<dbReference type="EC" id="2.7.13.3" evidence="3"/>
<dbReference type="PROSITE" id="PS50885">
    <property type="entry name" value="HAMP"/>
    <property type="match status" value="1"/>
</dbReference>
<dbReference type="EMBL" id="CP039247">
    <property type="protein sequence ID" value="QCB29047.1"/>
    <property type="molecule type" value="Genomic_DNA"/>
</dbReference>
<dbReference type="Pfam" id="PF00672">
    <property type="entry name" value="HAMP"/>
    <property type="match status" value="1"/>
</dbReference>
<evidence type="ECO:0000313" key="15">
    <source>
        <dbReference type="Proteomes" id="UP000296352"/>
    </source>
</evidence>
<feature type="domain" description="HAMP" evidence="13">
    <location>
        <begin position="206"/>
        <end position="258"/>
    </location>
</feature>
<reference evidence="14 15" key="1">
    <citation type="submission" date="2019-04" db="EMBL/GenBank/DDBJ databases">
        <title>Corynebacterium endometrii sp. nov., isolated from the uterus of a cow with endometritis.</title>
        <authorList>
            <person name="Ballas P."/>
            <person name="Ruckert C."/>
            <person name="Wagener K."/>
            <person name="Drillich M."/>
            <person name="Kaempfer P."/>
            <person name="Busse H.-J."/>
            <person name="Ehling-Schulz M."/>
        </authorList>
    </citation>
    <scope>NUCLEOTIDE SEQUENCE [LARGE SCALE GENOMIC DNA]</scope>
    <source>
        <strain evidence="14 15">LMM-1653</strain>
    </source>
</reference>
<dbReference type="Gene3D" id="3.30.565.10">
    <property type="entry name" value="Histidine kinase-like ATPase, C-terminal domain"/>
    <property type="match status" value="1"/>
</dbReference>
<feature type="transmembrane region" description="Helical" evidence="11">
    <location>
        <begin position="15"/>
        <end position="33"/>
    </location>
</feature>
<dbReference type="FunFam" id="1.10.287.130:FF:000001">
    <property type="entry name" value="Two-component sensor histidine kinase"/>
    <property type="match status" value="1"/>
</dbReference>
<evidence type="ECO:0000256" key="6">
    <source>
        <dbReference type="ARBA" id="ARBA00022692"/>
    </source>
</evidence>
<evidence type="ECO:0000256" key="10">
    <source>
        <dbReference type="ARBA" id="ARBA00023136"/>
    </source>
</evidence>
<keyword evidence="7 14" id="KW-0418">Kinase</keyword>
<dbReference type="SUPFAM" id="SSF158472">
    <property type="entry name" value="HAMP domain-like"/>
    <property type="match status" value="1"/>
</dbReference>
<evidence type="ECO:0000256" key="4">
    <source>
        <dbReference type="ARBA" id="ARBA00022553"/>
    </source>
</evidence>
<dbReference type="PANTHER" id="PTHR45436:SF5">
    <property type="entry name" value="SENSOR HISTIDINE KINASE TRCS"/>
    <property type="match status" value="1"/>
</dbReference>
<dbReference type="GO" id="GO:0000155">
    <property type="term" value="F:phosphorelay sensor kinase activity"/>
    <property type="evidence" value="ECO:0007669"/>
    <property type="project" value="InterPro"/>
</dbReference>
<evidence type="ECO:0000256" key="2">
    <source>
        <dbReference type="ARBA" id="ARBA00004236"/>
    </source>
</evidence>
<dbReference type="Proteomes" id="UP000296352">
    <property type="component" value="Chromosome"/>
</dbReference>
<dbReference type="InterPro" id="IPR003594">
    <property type="entry name" value="HATPase_dom"/>
</dbReference>
<dbReference type="GO" id="GO:0005886">
    <property type="term" value="C:plasma membrane"/>
    <property type="evidence" value="ECO:0007669"/>
    <property type="project" value="UniProtKB-SubCell"/>
</dbReference>
<comment type="catalytic activity">
    <reaction evidence="1">
        <text>ATP + protein L-histidine = ADP + protein N-phospho-L-histidine.</text>
        <dbReference type="EC" id="2.7.13.3"/>
    </reaction>
</comment>
<evidence type="ECO:0000256" key="1">
    <source>
        <dbReference type="ARBA" id="ARBA00000085"/>
    </source>
</evidence>
<keyword evidence="5 14" id="KW-0808">Transferase</keyword>
<proteinExistence type="predicted"/>
<accession>A0A4P7QJS5</accession>
<evidence type="ECO:0000259" key="12">
    <source>
        <dbReference type="PROSITE" id="PS50109"/>
    </source>
</evidence>
<evidence type="ECO:0000256" key="5">
    <source>
        <dbReference type="ARBA" id="ARBA00022679"/>
    </source>
</evidence>
<dbReference type="OrthoDB" id="9786919at2"/>
<dbReference type="PANTHER" id="PTHR45436">
    <property type="entry name" value="SENSOR HISTIDINE KINASE YKOH"/>
    <property type="match status" value="1"/>
</dbReference>
<dbReference type="SMART" id="SM00387">
    <property type="entry name" value="HATPase_c"/>
    <property type="match status" value="1"/>
</dbReference>
<gene>
    <name evidence="14" type="primary">arlS</name>
    <name evidence="14" type="ORF">CENDO_08895</name>
</gene>
<keyword evidence="8 11" id="KW-1133">Transmembrane helix</keyword>
<feature type="transmembrane region" description="Helical" evidence="11">
    <location>
        <begin position="185"/>
        <end position="205"/>
    </location>
</feature>
<dbReference type="Gene3D" id="1.10.287.130">
    <property type="match status" value="1"/>
</dbReference>
<comment type="subcellular location">
    <subcellularLocation>
        <location evidence="2">Cell membrane</location>
    </subcellularLocation>
</comment>
<dbReference type="SMART" id="SM00304">
    <property type="entry name" value="HAMP"/>
    <property type="match status" value="1"/>
</dbReference>
<dbReference type="SUPFAM" id="SSF47384">
    <property type="entry name" value="Homodimeric domain of signal transducing histidine kinase"/>
    <property type="match status" value="1"/>
</dbReference>
<keyword evidence="9" id="KW-0902">Two-component regulatory system</keyword>
<dbReference type="SUPFAM" id="SSF55874">
    <property type="entry name" value="ATPase domain of HSP90 chaperone/DNA topoisomerase II/histidine kinase"/>
    <property type="match status" value="1"/>
</dbReference>
<evidence type="ECO:0000259" key="13">
    <source>
        <dbReference type="PROSITE" id="PS50885"/>
    </source>
</evidence>
<dbReference type="RefSeq" id="WP_136141696.1">
    <property type="nucleotide sequence ID" value="NZ_CP039247.1"/>
</dbReference>
<keyword evidence="4" id="KW-0597">Phosphoprotein</keyword>
<evidence type="ECO:0000256" key="8">
    <source>
        <dbReference type="ARBA" id="ARBA00022989"/>
    </source>
</evidence>
<feature type="domain" description="Histidine kinase" evidence="12">
    <location>
        <begin position="266"/>
        <end position="473"/>
    </location>
</feature>
<protein>
    <recommendedName>
        <fullName evidence="3">histidine kinase</fullName>
        <ecNumber evidence="3">2.7.13.3</ecNumber>
    </recommendedName>
</protein>
<dbReference type="PROSITE" id="PS50109">
    <property type="entry name" value="HIS_KIN"/>
    <property type="match status" value="1"/>
</dbReference>
<evidence type="ECO:0000313" key="14">
    <source>
        <dbReference type="EMBL" id="QCB29047.1"/>
    </source>
</evidence>
<dbReference type="InterPro" id="IPR003661">
    <property type="entry name" value="HisK_dim/P_dom"/>
</dbReference>
<sequence>MTKAHRQDGSLRLRILVPVILTVLTVLGTMFLFTRAALLGEVTDGANRDIVQELDELERFVEDSSRPESPLAFGTARELVTYYISHQIPGDKETILGIVEGRGVIQPDLSQMGPNHPAPLALDAPIIAEITTSPHPSGVFDSPERGQSHWGRVQIETGPGGEPVTFAVISFVQDGIDNAERQVRWLGLIGLGLSLLAVVAVWLVVNRILRPIQDLEAVSSSISNSDLTSRVPVHSNDEIGRLASTFNAMLDRLETAYRDQRTFVDDAGHELRTPITVVRGQLELLENSTPEEQKRSVALATAELDRMSRMVNDLLILAVSDAGTLVKGADVDVAELTIDIEDKAETLSPRIQLVEVAEGQAFLDEQRITQAVLELCRNALRYSEGAVEVGSSLDSSNFEIWVKDSGQGIAPDKQGSLFARFSRGEQPGAARPSGAGLGLSIVDAIAKAHGGTVRVDSEVGKGSQFTIVIPRFSTTPAA</sequence>
<keyword evidence="10 11" id="KW-0472">Membrane</keyword>
<dbReference type="InterPro" id="IPR005467">
    <property type="entry name" value="His_kinase_dom"/>
</dbReference>
<dbReference type="PRINTS" id="PR00344">
    <property type="entry name" value="BCTRLSENSOR"/>
</dbReference>
<evidence type="ECO:0000256" key="3">
    <source>
        <dbReference type="ARBA" id="ARBA00012438"/>
    </source>
</evidence>
<evidence type="ECO:0000256" key="9">
    <source>
        <dbReference type="ARBA" id="ARBA00023012"/>
    </source>
</evidence>
<dbReference type="CDD" id="cd06225">
    <property type="entry name" value="HAMP"/>
    <property type="match status" value="1"/>
</dbReference>
<dbReference type="SMART" id="SM00388">
    <property type="entry name" value="HisKA"/>
    <property type="match status" value="1"/>
</dbReference>
<dbReference type="Pfam" id="PF02518">
    <property type="entry name" value="HATPase_c"/>
    <property type="match status" value="1"/>
</dbReference>
<name>A0A4P7QJS5_9CORY</name>
<dbReference type="InterPro" id="IPR003660">
    <property type="entry name" value="HAMP_dom"/>
</dbReference>
<evidence type="ECO:0000256" key="7">
    <source>
        <dbReference type="ARBA" id="ARBA00022777"/>
    </source>
</evidence>
<dbReference type="InterPro" id="IPR036097">
    <property type="entry name" value="HisK_dim/P_sf"/>
</dbReference>